<protein>
    <submittedName>
        <fullName evidence="2">CarD family transcriptional regulator</fullName>
    </submittedName>
</protein>
<keyword evidence="3" id="KW-1185">Reference proteome</keyword>
<dbReference type="InterPro" id="IPR042215">
    <property type="entry name" value="CarD-like_C"/>
</dbReference>
<dbReference type="SMART" id="SM01058">
    <property type="entry name" value="CarD_TRCF"/>
    <property type="match status" value="1"/>
</dbReference>
<dbReference type="InterPro" id="IPR048792">
    <property type="entry name" value="CarD_C"/>
</dbReference>
<dbReference type="Gene3D" id="2.40.10.170">
    <property type="match status" value="1"/>
</dbReference>
<dbReference type="RefSeq" id="WP_221862103.1">
    <property type="nucleotide sequence ID" value="NZ_JAIKTU010000014.1"/>
</dbReference>
<comment type="caution">
    <text evidence="2">The sequence shown here is derived from an EMBL/GenBank/DDBJ whole genome shotgun (WGS) entry which is preliminary data.</text>
</comment>
<dbReference type="EMBL" id="JAIKTU010000014">
    <property type="protein sequence ID" value="MBY0756896.1"/>
    <property type="molecule type" value="Genomic_DNA"/>
</dbReference>
<proteinExistence type="predicted"/>
<dbReference type="Proteomes" id="UP001299068">
    <property type="component" value="Unassembled WGS sequence"/>
</dbReference>
<dbReference type="InterPro" id="IPR036101">
    <property type="entry name" value="CarD-like/TRCF_RID_sf"/>
</dbReference>
<gene>
    <name evidence="2" type="ORF">K5V21_15735</name>
</gene>
<feature type="domain" description="CarD-like/TRCF RNAP-interacting" evidence="1">
    <location>
        <begin position="1"/>
        <end position="115"/>
    </location>
</feature>
<evidence type="ECO:0000259" key="1">
    <source>
        <dbReference type="SMART" id="SM01058"/>
    </source>
</evidence>
<dbReference type="Pfam" id="PF02559">
    <property type="entry name" value="CarD_TRCF_RID"/>
    <property type="match status" value="1"/>
</dbReference>
<dbReference type="PANTHER" id="PTHR38447:SF1">
    <property type="entry name" value="RNA POLYMERASE-BINDING TRANSCRIPTION FACTOR CARD"/>
    <property type="match status" value="1"/>
</dbReference>
<organism evidence="2 3">
    <name type="scientific">Clostridium sardiniense</name>
    <name type="common">Clostridium absonum</name>
    <dbReference type="NCBI Taxonomy" id="29369"/>
    <lineage>
        <taxon>Bacteria</taxon>
        <taxon>Bacillati</taxon>
        <taxon>Bacillota</taxon>
        <taxon>Clostridia</taxon>
        <taxon>Eubacteriales</taxon>
        <taxon>Clostridiaceae</taxon>
        <taxon>Clostridium</taxon>
    </lineage>
</organism>
<dbReference type="InterPro" id="IPR052531">
    <property type="entry name" value="CarD-like_regulator"/>
</dbReference>
<evidence type="ECO:0000313" key="3">
    <source>
        <dbReference type="Proteomes" id="UP001299068"/>
    </source>
</evidence>
<reference evidence="2 3" key="1">
    <citation type="journal article" date="2021" name="Cell Host Microbe">
        <title>in vivo commensal control of Clostridioides difficile virulence.</title>
        <authorList>
            <person name="Girinathan B.P."/>
            <person name="Dibenedetto N."/>
            <person name="Worley J.N."/>
            <person name="Peltier J."/>
            <person name="Arrieta-Ortiz M.L."/>
            <person name="Rupa Christinal Immanuel S."/>
            <person name="Lavin R."/>
            <person name="Delaney M.L."/>
            <person name="Cummins C."/>
            <person name="Hoffmann M."/>
            <person name="Luo Y."/>
            <person name="Gonzalez-Escalona N."/>
            <person name="Allard M."/>
            <person name="Onderdonk A.B."/>
            <person name="Gerber G.K."/>
            <person name="Sonenshein A.L."/>
            <person name="Baliga N."/>
            <person name="Dupuy B."/>
            <person name="Bry L."/>
        </authorList>
    </citation>
    <scope>NUCLEOTIDE SEQUENCE [LARGE SCALE GENOMIC DNA]</scope>
    <source>
        <strain evidence="2 3">DSM 599</strain>
    </source>
</reference>
<name>A0ABS7L1F4_CLOSR</name>
<dbReference type="SUPFAM" id="SSF141259">
    <property type="entry name" value="CarD-like"/>
    <property type="match status" value="1"/>
</dbReference>
<sequence>MFNIGDKIVYPSQGVGIIDFIETKEFKGEMKKYYRIHLFNNTMKLMLPFSRVEQSNIRLVSDIKTMDYNLDNMDKFITKGDDLMNHNFKERLVINSTKIKSGLLSDYFEVICNLSQIDSKHPLNTSEKQMLTSTKKILIEEICQSKSLSNEEASNLLELSIVF</sequence>
<dbReference type="InterPro" id="IPR003711">
    <property type="entry name" value="CarD-like/TRCF_RID"/>
</dbReference>
<dbReference type="Gene3D" id="1.20.58.1290">
    <property type="entry name" value="CarD-like, C-terminal domain"/>
    <property type="match status" value="1"/>
</dbReference>
<accession>A0ABS7L1F4</accession>
<dbReference type="PANTHER" id="PTHR38447">
    <property type="entry name" value="TRANSCRIPTION FACTOR YDEB-RELATED"/>
    <property type="match status" value="1"/>
</dbReference>
<dbReference type="Pfam" id="PF21095">
    <property type="entry name" value="CarD_C"/>
    <property type="match status" value="1"/>
</dbReference>
<evidence type="ECO:0000313" key="2">
    <source>
        <dbReference type="EMBL" id="MBY0756896.1"/>
    </source>
</evidence>